<evidence type="ECO:0000313" key="2">
    <source>
        <dbReference type="Proteomes" id="UP000176260"/>
    </source>
</evidence>
<gene>
    <name evidence="1" type="ORF">A2Y67_01835</name>
</gene>
<organism evidence="1 2">
    <name type="scientific">Candidatus Buchananbacteria bacterium RBG_13_39_9</name>
    <dbReference type="NCBI Taxonomy" id="1797531"/>
    <lineage>
        <taxon>Bacteria</taxon>
        <taxon>Candidatus Buchananiibacteriota</taxon>
    </lineage>
</organism>
<dbReference type="AlphaFoldDB" id="A0A1G1XQ62"/>
<accession>A0A1G1XQ62</accession>
<proteinExistence type="predicted"/>
<evidence type="ECO:0008006" key="3">
    <source>
        <dbReference type="Google" id="ProtNLM"/>
    </source>
</evidence>
<name>A0A1G1XQ62_9BACT</name>
<protein>
    <recommendedName>
        <fullName evidence="3">Nucleoside 2-deoxyribosyltransferase</fullName>
    </recommendedName>
</protein>
<dbReference type="Proteomes" id="UP000176260">
    <property type="component" value="Unassembled WGS sequence"/>
</dbReference>
<reference evidence="1 2" key="1">
    <citation type="journal article" date="2016" name="Nat. Commun.">
        <title>Thousands of microbial genomes shed light on interconnected biogeochemical processes in an aquifer system.</title>
        <authorList>
            <person name="Anantharaman K."/>
            <person name="Brown C.T."/>
            <person name="Hug L.A."/>
            <person name="Sharon I."/>
            <person name="Castelle C.J."/>
            <person name="Probst A.J."/>
            <person name="Thomas B.C."/>
            <person name="Singh A."/>
            <person name="Wilkins M.J."/>
            <person name="Karaoz U."/>
            <person name="Brodie E.L."/>
            <person name="Williams K.H."/>
            <person name="Hubbard S.S."/>
            <person name="Banfield J.F."/>
        </authorList>
    </citation>
    <scope>NUCLEOTIDE SEQUENCE [LARGE SCALE GENOMIC DNA]</scope>
</reference>
<dbReference type="SUPFAM" id="SSF52309">
    <property type="entry name" value="N-(deoxy)ribosyltransferase-like"/>
    <property type="match status" value="1"/>
</dbReference>
<evidence type="ECO:0000313" key="1">
    <source>
        <dbReference type="EMBL" id="OGY42233.1"/>
    </source>
</evidence>
<dbReference type="Pfam" id="PF05014">
    <property type="entry name" value="Nuc_deoxyrib_tr"/>
    <property type="match status" value="1"/>
</dbReference>
<sequence>MKEIRGYLANQFGFSETGRHILDTLIKPRIEAMGIIINDPFLECGKILDFAYLSQLKSFDDVKSFWEKFSLKVTPINNELMHESDCELAILDGGPAVDDGVSSEIGYFAGIKRGPIFALSSDFRCGENIAVSINPQILGYILLSKGYLADGPNALEKWFVKIKDWRDAFAQGIA</sequence>
<dbReference type="Gene3D" id="3.40.50.450">
    <property type="match status" value="1"/>
</dbReference>
<dbReference type="EMBL" id="MHIA01000016">
    <property type="protein sequence ID" value="OGY42233.1"/>
    <property type="molecule type" value="Genomic_DNA"/>
</dbReference>
<comment type="caution">
    <text evidence="1">The sequence shown here is derived from an EMBL/GenBank/DDBJ whole genome shotgun (WGS) entry which is preliminary data.</text>
</comment>
<dbReference type="InterPro" id="IPR007710">
    <property type="entry name" value="Nucleoside_deoxyribTrfase"/>
</dbReference>